<evidence type="ECO:0000313" key="3">
    <source>
        <dbReference type="Proteomes" id="UP000476030"/>
    </source>
</evidence>
<evidence type="ECO:0000313" key="2">
    <source>
        <dbReference type="EMBL" id="MZR32399.1"/>
    </source>
</evidence>
<name>A0A6L8WCH5_9PROT</name>
<proteinExistence type="predicted"/>
<feature type="domain" description="Methyltransferase" evidence="1">
    <location>
        <begin position="65"/>
        <end position="171"/>
    </location>
</feature>
<dbReference type="InterPro" id="IPR029063">
    <property type="entry name" value="SAM-dependent_MTases_sf"/>
</dbReference>
<dbReference type="GO" id="GO:0032259">
    <property type="term" value="P:methylation"/>
    <property type="evidence" value="ECO:0007669"/>
    <property type="project" value="UniProtKB-KW"/>
</dbReference>
<dbReference type="AlphaFoldDB" id="A0A6L8WCH5"/>
<keyword evidence="2" id="KW-0808">Transferase</keyword>
<dbReference type="CDD" id="cd02440">
    <property type="entry name" value="AdoMet_MTases"/>
    <property type="match status" value="1"/>
</dbReference>
<gene>
    <name evidence="2" type="ORF">GQE98_17295</name>
</gene>
<comment type="caution">
    <text evidence="2">The sequence shown here is derived from an EMBL/GenBank/DDBJ whole genome shotgun (WGS) entry which is preliminary data.</text>
</comment>
<dbReference type="GO" id="GO:0008168">
    <property type="term" value="F:methyltransferase activity"/>
    <property type="evidence" value="ECO:0007669"/>
    <property type="project" value="UniProtKB-KW"/>
</dbReference>
<keyword evidence="3" id="KW-1185">Reference proteome</keyword>
<organism evidence="2 3">
    <name type="scientific">Sneathiella litorea</name>
    <dbReference type="NCBI Taxonomy" id="2606216"/>
    <lineage>
        <taxon>Bacteria</taxon>
        <taxon>Pseudomonadati</taxon>
        <taxon>Pseudomonadota</taxon>
        <taxon>Alphaproteobacteria</taxon>
        <taxon>Sneathiellales</taxon>
        <taxon>Sneathiellaceae</taxon>
        <taxon>Sneathiella</taxon>
    </lineage>
</organism>
<dbReference type="SUPFAM" id="SSF53335">
    <property type="entry name" value="S-adenosyl-L-methionine-dependent methyltransferases"/>
    <property type="match status" value="1"/>
</dbReference>
<sequence>MSYEQVDIKHCDGKGLCNLDYVEQYAEILQNQLPKKFSRFGSFFAGTQRLRTLASVLQRYIKGHGLDVLNVGCGPFATELFVESLQFQKIQSLDYTPEFAPIHQILQEEGYIKNTSFQQGDAKAIEFPESSFDLMIIHDVFFEEALEMNSLILRLRPFLKPDGYIYFDFINSRTHWIWRLLGKRDQFRRYDPASVKEFLNKAGFKIIAFQPTHGASALSVRFLHWALWTFFRASNNYSVLIQGKNV</sequence>
<dbReference type="RefSeq" id="WP_161317093.1">
    <property type="nucleotide sequence ID" value="NZ_WTUW01000009.1"/>
</dbReference>
<dbReference type="Proteomes" id="UP000476030">
    <property type="component" value="Unassembled WGS sequence"/>
</dbReference>
<accession>A0A6L8WCH5</accession>
<dbReference type="Gene3D" id="3.40.50.150">
    <property type="entry name" value="Vaccinia Virus protein VP39"/>
    <property type="match status" value="1"/>
</dbReference>
<dbReference type="Pfam" id="PF13847">
    <property type="entry name" value="Methyltransf_31"/>
    <property type="match status" value="1"/>
</dbReference>
<dbReference type="EMBL" id="WTUW01000009">
    <property type="protein sequence ID" value="MZR32399.1"/>
    <property type="molecule type" value="Genomic_DNA"/>
</dbReference>
<reference evidence="2 3" key="1">
    <citation type="submission" date="2019-12" db="EMBL/GenBank/DDBJ databases">
        <title>Snethiella sp. nov. sp. isolated from sea sand.</title>
        <authorList>
            <person name="Kim J."/>
            <person name="Jeong S.E."/>
            <person name="Jung H.S."/>
            <person name="Jeon C.O."/>
        </authorList>
    </citation>
    <scope>NUCLEOTIDE SEQUENCE [LARGE SCALE GENOMIC DNA]</scope>
    <source>
        <strain evidence="2 3">DP05</strain>
    </source>
</reference>
<evidence type="ECO:0000259" key="1">
    <source>
        <dbReference type="Pfam" id="PF13847"/>
    </source>
</evidence>
<dbReference type="InterPro" id="IPR025714">
    <property type="entry name" value="Methyltranfer_dom"/>
</dbReference>
<protein>
    <submittedName>
        <fullName evidence="2">Methyltransferase domain-containing protein</fullName>
    </submittedName>
</protein>
<keyword evidence="2" id="KW-0489">Methyltransferase</keyword>